<proteinExistence type="predicted"/>
<keyword evidence="2" id="KW-1185">Reference proteome</keyword>
<organism evidence="1 2">
    <name type="scientific">Marchantia polymorpha subsp. ruderalis</name>
    <dbReference type="NCBI Taxonomy" id="1480154"/>
    <lineage>
        <taxon>Eukaryota</taxon>
        <taxon>Viridiplantae</taxon>
        <taxon>Streptophyta</taxon>
        <taxon>Embryophyta</taxon>
        <taxon>Marchantiophyta</taxon>
        <taxon>Marchantiopsida</taxon>
        <taxon>Marchantiidae</taxon>
        <taxon>Marchantiales</taxon>
        <taxon>Marchantiaceae</taxon>
        <taxon>Marchantia</taxon>
    </lineage>
</organism>
<sequence>MGPENMGTCSGARGGDVPIMAAGRRRASGNSTASSAFFLKAEVGGARLPYHTRCGCTCLSIQSTGSTFRMTVGLLPITWFLAIEACEFGLRLRCCIEVWVRIKRLDSPLQPLQPSFSDWATDIHSGVSRFAPSTRLSRLFVLHFLKCTFRPSMAEQASLEPSIWLQHGVIWSGSDMRPKKKSQTQILGALRIDVEAELIGRERG</sequence>
<dbReference type="EMBL" id="LVLJ01000868">
    <property type="protein sequence ID" value="OAE32301.1"/>
    <property type="molecule type" value="Genomic_DNA"/>
</dbReference>
<protein>
    <submittedName>
        <fullName evidence="1">Uncharacterized protein</fullName>
    </submittedName>
</protein>
<reference evidence="1" key="1">
    <citation type="submission" date="2016-03" db="EMBL/GenBank/DDBJ databases">
        <title>Mechanisms controlling the formation of the plant cell surface in tip-growing cells are functionally conserved among land plants.</title>
        <authorList>
            <person name="Honkanen S."/>
            <person name="Jones V.A."/>
            <person name="Morieri G."/>
            <person name="Champion C."/>
            <person name="Hetherington A.J."/>
            <person name="Kelly S."/>
            <person name="Saint-Marcoux D."/>
            <person name="Proust H."/>
            <person name="Prescott H."/>
            <person name="Dolan L."/>
        </authorList>
    </citation>
    <scope>NUCLEOTIDE SEQUENCE [LARGE SCALE GENOMIC DNA]</scope>
    <source>
        <tissue evidence="1">Whole gametophyte</tissue>
    </source>
</reference>
<evidence type="ECO:0000313" key="2">
    <source>
        <dbReference type="Proteomes" id="UP000077202"/>
    </source>
</evidence>
<dbReference type="AlphaFoldDB" id="A0A176WIA0"/>
<accession>A0A176WIA0</accession>
<comment type="caution">
    <text evidence="1">The sequence shown here is derived from an EMBL/GenBank/DDBJ whole genome shotgun (WGS) entry which is preliminary data.</text>
</comment>
<evidence type="ECO:0000313" key="1">
    <source>
        <dbReference type="EMBL" id="OAE32301.1"/>
    </source>
</evidence>
<name>A0A176WIA0_MARPO</name>
<gene>
    <name evidence="1" type="ORF">AXG93_2190s1210</name>
</gene>
<dbReference type="Proteomes" id="UP000077202">
    <property type="component" value="Unassembled WGS sequence"/>
</dbReference>